<feature type="domain" description="F-box" evidence="1">
    <location>
        <begin position="408"/>
        <end position="427"/>
    </location>
</feature>
<name>A0A1V8SJ11_9PEZI</name>
<dbReference type="OrthoDB" id="3438345at2759"/>
<dbReference type="InParanoid" id="A0A1V8SJ11"/>
<evidence type="ECO:0000259" key="1">
    <source>
        <dbReference type="PROSITE" id="PS50181"/>
    </source>
</evidence>
<feature type="domain" description="F-box" evidence="1">
    <location>
        <begin position="2"/>
        <end position="51"/>
    </location>
</feature>
<keyword evidence="3" id="KW-1185">Reference proteome</keyword>
<evidence type="ECO:0000313" key="3">
    <source>
        <dbReference type="Proteomes" id="UP000192596"/>
    </source>
</evidence>
<dbReference type="Proteomes" id="UP000192596">
    <property type="component" value="Unassembled WGS sequence"/>
</dbReference>
<accession>A0A1V8SJ11</accession>
<comment type="caution">
    <text evidence="2">The sequence shown here is derived from an EMBL/GenBank/DDBJ whole genome shotgun (WGS) entry which is preliminary data.</text>
</comment>
<gene>
    <name evidence="2" type="ORF">B0A48_14979</name>
</gene>
<evidence type="ECO:0000313" key="2">
    <source>
        <dbReference type="EMBL" id="OQN99118.1"/>
    </source>
</evidence>
<reference evidence="3" key="1">
    <citation type="submission" date="2017-03" db="EMBL/GenBank/DDBJ databases">
        <title>Genomes of endolithic fungi from Antarctica.</title>
        <authorList>
            <person name="Coleine C."/>
            <person name="Masonjones S."/>
            <person name="Stajich J.E."/>
        </authorList>
    </citation>
    <scope>NUCLEOTIDE SEQUENCE [LARGE SCALE GENOMIC DNA]</scope>
    <source>
        <strain evidence="3">CCFEE 5527</strain>
    </source>
</reference>
<protein>
    <recommendedName>
        <fullName evidence="1">F-box domain-containing protein</fullName>
    </recommendedName>
</protein>
<sequence>MAASLVTLPSELLEVVASTLDVNDLGGLRLTCRDVSVRISNGAYKSHFKSKRLLLTVDKLTRLEQAARQGDLVSLLERLTMVGPLIANEDDLTEQRVDECALGLAAAWHALRRPTHKPRLQHLILEVDTQPSYAWVLMMTPARPGIRSVPDQYSSVIRSAQFVYRVVIKALAECGEELHSLNLFGTLPRCSLPMRELNSDIAVEDAACWTGKLEHLTLSVASTERPQEGDEPTIEAESAQAMPPVPDMHPDARAAYLRSMLWFDSVADRVILPRLITLRLRNIRTSESSLTSLLTRHSLRDLAMEYIHLQPGGKFQRILNIISGPKRKIKLNRLALADLWEDRLMTFAIRTSDHQSMKIFGDGHRGPRYAFTGELDELVKTVKIFRDTMTWSGELGTVEWLEYCLNMSIALTDLPQELLDQVADFLD</sequence>
<dbReference type="PROSITE" id="PS50181">
    <property type="entry name" value="FBOX"/>
    <property type="match status" value="2"/>
</dbReference>
<proteinExistence type="predicted"/>
<dbReference type="InterPro" id="IPR001810">
    <property type="entry name" value="F-box_dom"/>
</dbReference>
<dbReference type="AlphaFoldDB" id="A0A1V8SJ11"/>
<dbReference type="EMBL" id="NAJO01000042">
    <property type="protein sequence ID" value="OQN99118.1"/>
    <property type="molecule type" value="Genomic_DNA"/>
</dbReference>
<organism evidence="2 3">
    <name type="scientific">Cryoendolithus antarcticus</name>
    <dbReference type="NCBI Taxonomy" id="1507870"/>
    <lineage>
        <taxon>Eukaryota</taxon>
        <taxon>Fungi</taxon>
        <taxon>Dikarya</taxon>
        <taxon>Ascomycota</taxon>
        <taxon>Pezizomycotina</taxon>
        <taxon>Dothideomycetes</taxon>
        <taxon>Dothideomycetidae</taxon>
        <taxon>Cladosporiales</taxon>
        <taxon>Cladosporiaceae</taxon>
        <taxon>Cryoendolithus</taxon>
    </lineage>
</organism>